<accession>A0ABU3PG42</accession>
<dbReference type="RefSeq" id="WP_315651962.1">
    <property type="nucleotide sequence ID" value="NZ_JAVXZY010000007.1"/>
</dbReference>
<keyword evidence="2" id="KW-1185">Reference proteome</keyword>
<name>A0ABU3PG42_9BURK</name>
<gene>
    <name evidence="1" type="ORF">RQP53_17500</name>
</gene>
<organism evidence="1 2">
    <name type="scientific">Roseateles aquae</name>
    <dbReference type="NCBI Taxonomy" id="3077235"/>
    <lineage>
        <taxon>Bacteria</taxon>
        <taxon>Pseudomonadati</taxon>
        <taxon>Pseudomonadota</taxon>
        <taxon>Betaproteobacteria</taxon>
        <taxon>Burkholderiales</taxon>
        <taxon>Sphaerotilaceae</taxon>
        <taxon>Roseateles</taxon>
    </lineage>
</organism>
<dbReference type="InterPro" id="IPR038078">
    <property type="entry name" value="PhoU-like_sf"/>
</dbReference>
<proteinExistence type="predicted"/>
<protein>
    <submittedName>
        <fullName evidence="1">Phosphate transport regulator</fullName>
    </submittedName>
</protein>
<sequence>MDKVNALLVLDEPGLSMMSLTLPAQLTAALQANDQLKLYLTLLQQAVQHAREPGVALPDLGRELDQAGLSGGEDAHWLQAWPRQSEESLQGIRLPDWTLLAGRMAGALALMARPLQGQLPSDDPLALRIEHWLHWLREQPGEYLTTAQIEALTRGPASGAKRAAADLSDSLHLLVMDLHRGLNKLSAEAAGAGGDIDGAHAWKLAEDGSDEPRVRAFMRGVNRTRPLKFDHPGLGSCATRDGGRLLIQNDIGTNDAHVLVLQVETPPGQPAQIRLTYSDLHTQRFAFFQELLAEVGADWGPVAARVAAGLNAGAAFHVGTACFVAADEIALCACLEGIGERIVFLIDWNRARKRLQNFVDKPAAVVVLKQAAAQRWGHMAWLKAGGERLVWDAMAAQGPATFRLGDRLDDVLGATPAREFLVELLALAHRHALQPQSTALLADEARALLGRRLRQRHGEFDGLEEHAGLCQALAQALADEINSPSLQPDSARALAERAKKWERRADHLVIRARQLADRVPQWASLVHQLELGDDVADAIEEACFVWQMLAEYAHEHAHPKGQRPWSGEVQQPLMLLADTVLQATQDHIKALGIARTLGEGSEPGDHDEFLAASWRVLQAERRSDELHRQVRMALIADERSRSDVVAFQLGLDLSGALEQAGDALLRQAHALRDRAFRRIDAAGN</sequence>
<reference evidence="1" key="1">
    <citation type="submission" date="2023-09" db="EMBL/GenBank/DDBJ databases">
        <title>Paucibacter sp. APW11 Genome sequencing and assembly.</title>
        <authorList>
            <person name="Kim I."/>
        </authorList>
    </citation>
    <scope>NUCLEOTIDE SEQUENCE</scope>
    <source>
        <strain evidence="1">APW11</strain>
    </source>
</reference>
<evidence type="ECO:0000313" key="2">
    <source>
        <dbReference type="Proteomes" id="UP001246372"/>
    </source>
</evidence>
<dbReference type="Proteomes" id="UP001246372">
    <property type="component" value="Unassembled WGS sequence"/>
</dbReference>
<dbReference type="Gene3D" id="1.20.58.220">
    <property type="entry name" value="Phosphate transport system protein phou homolog 2, domain 2"/>
    <property type="match status" value="1"/>
</dbReference>
<dbReference type="EMBL" id="JAVXZY010000007">
    <property type="protein sequence ID" value="MDT9001078.1"/>
    <property type="molecule type" value="Genomic_DNA"/>
</dbReference>
<comment type="caution">
    <text evidence="1">The sequence shown here is derived from an EMBL/GenBank/DDBJ whole genome shotgun (WGS) entry which is preliminary data.</text>
</comment>
<evidence type="ECO:0000313" key="1">
    <source>
        <dbReference type="EMBL" id="MDT9001078.1"/>
    </source>
</evidence>